<protein>
    <submittedName>
        <fullName evidence="1">Uncharacterized protein</fullName>
    </submittedName>
</protein>
<accession>A0A1J1CC74</accession>
<reference evidence="1 2" key="1">
    <citation type="submission" date="2016-11" db="EMBL/GenBank/DDBJ databases">
        <title>Genomic analysis of Caldithrix abyssi and proposal of a novel bacterial phylum Caldithrichaeota.</title>
        <authorList>
            <person name="Kublanov I."/>
            <person name="Sigalova O."/>
            <person name="Gavrilov S."/>
            <person name="Lebedinsky A."/>
            <person name="Ivanova N."/>
            <person name="Daum C."/>
            <person name="Reddy T."/>
            <person name="Klenk H.P."/>
            <person name="Goker M."/>
            <person name="Reva O."/>
            <person name="Miroshnichenko M."/>
            <person name="Kyprides N."/>
            <person name="Woyke T."/>
            <person name="Gelfand M."/>
        </authorList>
    </citation>
    <scope>NUCLEOTIDE SEQUENCE [LARGE SCALE GENOMIC DNA]</scope>
    <source>
        <strain evidence="1 2">LF13</strain>
    </source>
</reference>
<proteinExistence type="predicted"/>
<dbReference type="AlphaFoldDB" id="A0A1J1CC74"/>
<gene>
    <name evidence="1" type="ORF">Cabys_3256</name>
</gene>
<dbReference type="KEGG" id="caby:Cabys_3256"/>
<name>A0A1J1CC74_CALAY</name>
<organism evidence="1 2">
    <name type="scientific">Caldithrix abyssi DSM 13497</name>
    <dbReference type="NCBI Taxonomy" id="880073"/>
    <lineage>
        <taxon>Bacteria</taxon>
        <taxon>Pseudomonadati</taxon>
        <taxon>Calditrichota</taxon>
        <taxon>Calditrichia</taxon>
        <taxon>Calditrichales</taxon>
        <taxon>Calditrichaceae</taxon>
        <taxon>Caldithrix</taxon>
    </lineage>
</organism>
<sequence length="64" mass="7398">MTTCENRSLIIKENQQRCQKILEDEIKIKEESTFNGSIAPTKTFLQGFKQPRSAQRSHKGNKEC</sequence>
<dbReference type="Proteomes" id="UP000183868">
    <property type="component" value="Chromosome"/>
</dbReference>
<dbReference type="EMBL" id="CP018099">
    <property type="protein sequence ID" value="APF20004.1"/>
    <property type="molecule type" value="Genomic_DNA"/>
</dbReference>
<evidence type="ECO:0000313" key="2">
    <source>
        <dbReference type="Proteomes" id="UP000183868"/>
    </source>
</evidence>
<evidence type="ECO:0000313" key="1">
    <source>
        <dbReference type="EMBL" id="APF20004.1"/>
    </source>
</evidence>